<keyword evidence="7 9" id="KW-0807">Transducer</keyword>
<accession>A0A9D1TIZ0</accession>
<evidence type="ECO:0000256" key="7">
    <source>
        <dbReference type="ARBA" id="ARBA00023224"/>
    </source>
</evidence>
<dbReference type="PANTHER" id="PTHR32089">
    <property type="entry name" value="METHYL-ACCEPTING CHEMOTAXIS PROTEIN MCPB"/>
    <property type="match status" value="1"/>
</dbReference>
<evidence type="ECO:0000256" key="3">
    <source>
        <dbReference type="ARBA" id="ARBA00022500"/>
    </source>
</evidence>
<evidence type="ECO:0000256" key="4">
    <source>
        <dbReference type="ARBA" id="ARBA00022692"/>
    </source>
</evidence>
<keyword evidence="3" id="KW-0145">Chemotaxis</keyword>
<dbReference type="InterPro" id="IPR003660">
    <property type="entry name" value="HAMP_dom"/>
</dbReference>
<dbReference type="Pfam" id="PF02743">
    <property type="entry name" value="dCache_1"/>
    <property type="match status" value="1"/>
</dbReference>
<dbReference type="InterPro" id="IPR004089">
    <property type="entry name" value="MCPsignal_dom"/>
</dbReference>
<dbReference type="SUPFAM" id="SSF58104">
    <property type="entry name" value="Methyl-accepting chemotaxis protein (MCP) signaling domain"/>
    <property type="match status" value="1"/>
</dbReference>
<dbReference type="PANTHER" id="PTHR32089:SF112">
    <property type="entry name" value="LYSOZYME-LIKE PROTEIN-RELATED"/>
    <property type="match status" value="1"/>
</dbReference>
<keyword evidence="6 11" id="KW-0472">Membrane</keyword>
<dbReference type="Proteomes" id="UP000823937">
    <property type="component" value="Unassembled WGS sequence"/>
</dbReference>
<comment type="subcellular location">
    <subcellularLocation>
        <location evidence="1">Cell membrane</location>
        <topology evidence="1">Multi-pass membrane protein</topology>
    </subcellularLocation>
</comment>
<evidence type="ECO:0000256" key="1">
    <source>
        <dbReference type="ARBA" id="ARBA00004651"/>
    </source>
</evidence>
<dbReference type="SMART" id="SM00283">
    <property type="entry name" value="MA"/>
    <property type="match status" value="1"/>
</dbReference>
<dbReference type="CDD" id="cd18773">
    <property type="entry name" value="PDC1_HK_sensor"/>
    <property type="match status" value="1"/>
</dbReference>
<proteinExistence type="inferred from homology"/>
<dbReference type="PROSITE" id="PS50111">
    <property type="entry name" value="CHEMOTAXIS_TRANSDUC_2"/>
    <property type="match status" value="1"/>
</dbReference>
<evidence type="ECO:0000256" key="5">
    <source>
        <dbReference type="ARBA" id="ARBA00022989"/>
    </source>
</evidence>
<dbReference type="InterPro" id="IPR029151">
    <property type="entry name" value="Sensor-like_sf"/>
</dbReference>
<comment type="caution">
    <text evidence="14">The sequence shown here is derived from an EMBL/GenBank/DDBJ whole genome shotgun (WGS) entry which is preliminary data.</text>
</comment>
<feature type="transmembrane region" description="Helical" evidence="11">
    <location>
        <begin position="217"/>
        <end position="235"/>
    </location>
</feature>
<keyword evidence="10" id="KW-0175">Coiled coil</keyword>
<reference evidence="14" key="1">
    <citation type="journal article" date="2021" name="PeerJ">
        <title>Extensive microbial diversity within the chicken gut microbiome revealed by metagenomics and culture.</title>
        <authorList>
            <person name="Gilroy R."/>
            <person name="Ravi A."/>
            <person name="Getino M."/>
            <person name="Pursley I."/>
            <person name="Horton D.L."/>
            <person name="Alikhan N.F."/>
            <person name="Baker D."/>
            <person name="Gharbi K."/>
            <person name="Hall N."/>
            <person name="Watson M."/>
            <person name="Adriaenssens E.M."/>
            <person name="Foster-Nyarko E."/>
            <person name="Jarju S."/>
            <person name="Secka A."/>
            <person name="Antonio M."/>
            <person name="Oren A."/>
            <person name="Chaudhuri R.R."/>
            <person name="La Ragione R."/>
            <person name="Hildebrand F."/>
            <person name="Pallen M.J."/>
        </authorList>
    </citation>
    <scope>NUCLEOTIDE SEQUENCE</scope>
    <source>
        <strain evidence="14">CHK169-2315</strain>
    </source>
</reference>
<evidence type="ECO:0000256" key="6">
    <source>
        <dbReference type="ARBA" id="ARBA00023136"/>
    </source>
</evidence>
<dbReference type="Gene3D" id="3.30.450.20">
    <property type="entry name" value="PAS domain"/>
    <property type="match status" value="1"/>
</dbReference>
<keyword evidence="2" id="KW-1003">Cell membrane</keyword>
<name>A0A9D1TIZ0_9BACI</name>
<dbReference type="InterPro" id="IPR033479">
    <property type="entry name" value="dCache_1"/>
</dbReference>
<reference evidence="14" key="2">
    <citation type="submission" date="2021-04" db="EMBL/GenBank/DDBJ databases">
        <authorList>
            <person name="Gilroy R."/>
        </authorList>
    </citation>
    <scope>NUCLEOTIDE SEQUENCE</scope>
    <source>
        <strain evidence="14">CHK169-2315</strain>
    </source>
</reference>
<dbReference type="PROSITE" id="PS50885">
    <property type="entry name" value="HAMP"/>
    <property type="match status" value="1"/>
</dbReference>
<gene>
    <name evidence="14" type="ORF">H9895_02400</name>
</gene>
<dbReference type="AlphaFoldDB" id="A0A9D1TIZ0"/>
<protein>
    <submittedName>
        <fullName evidence="14">Methyl-accepting chemotaxis protein</fullName>
    </submittedName>
</protein>
<comment type="similarity">
    <text evidence="8">Belongs to the methyl-accepting chemotaxis (MCP) protein family.</text>
</comment>
<evidence type="ECO:0000259" key="13">
    <source>
        <dbReference type="PROSITE" id="PS50885"/>
    </source>
</evidence>
<dbReference type="GO" id="GO:0007165">
    <property type="term" value="P:signal transduction"/>
    <property type="evidence" value="ECO:0007669"/>
    <property type="project" value="UniProtKB-KW"/>
</dbReference>
<evidence type="ECO:0000313" key="15">
    <source>
        <dbReference type="Proteomes" id="UP000823937"/>
    </source>
</evidence>
<feature type="coiled-coil region" evidence="10">
    <location>
        <begin position="564"/>
        <end position="591"/>
    </location>
</feature>
<sequence>MKFTQAISFKLVVLFVSLLLIAITIVGVVSYQKTKALEYSIMQKKHLEEISPKFTEIFQMYETKVQELLTEDEMAFQTYTYTNSPKEVSNMPNINNPVKTAFYETYLTEVMEDYTYTLNTFFATEEGEFYLSNLPPDEVNLNEYDPKETDWYDLAVNNPAEVVWTEPYLDTGSGKPTITLARTIEDDHGEVIGVFGLDFDMHGLALILRKDVLQTTVIVSAVTLIIGIAIVYYFARRLRKGLGIIRHRLSEIADGELFHAPIHVQTKDEINELAMTMNMMQANLQSIMQDVGRASTELSEHSKTLSLSAEDVNKGADQVAMTMQELATGSETQAGSVYDLSTSMGQFTEDVIAVNEYGEKIGATTENVRHLTTEGVTLMAQSKEQMEVIDRIVQHAVEQVQQLDEQSKEITELVAVIRAISEQTNLLALNAAIEAARAGESGKGFAVVADEVRKLSEEVAHSVSNITNIVTTIQRDTKEVTTSLQEGYEEVKRGTAQMDGTNDKFAGINEAINSMVSSVEHTSSRLEGIMGNSTRMNDMIQDIAAVAEQFAAGVEETSATSEETNAAMEEVAESSNELSQLSQNLHEIVSKFKL</sequence>
<dbReference type="Pfam" id="PF00672">
    <property type="entry name" value="HAMP"/>
    <property type="match status" value="1"/>
</dbReference>
<evidence type="ECO:0000256" key="9">
    <source>
        <dbReference type="PROSITE-ProRule" id="PRU00284"/>
    </source>
</evidence>
<feature type="domain" description="Methyl-accepting transducer" evidence="12">
    <location>
        <begin position="308"/>
        <end position="565"/>
    </location>
</feature>
<evidence type="ECO:0000256" key="11">
    <source>
        <dbReference type="SAM" id="Phobius"/>
    </source>
</evidence>
<keyword evidence="5 11" id="KW-1133">Transmembrane helix</keyword>
<dbReference type="EMBL" id="DXHX01000032">
    <property type="protein sequence ID" value="HIV73914.1"/>
    <property type="molecule type" value="Genomic_DNA"/>
</dbReference>
<evidence type="ECO:0000259" key="12">
    <source>
        <dbReference type="PROSITE" id="PS50111"/>
    </source>
</evidence>
<dbReference type="CDD" id="cd11386">
    <property type="entry name" value="MCP_signal"/>
    <property type="match status" value="1"/>
</dbReference>
<dbReference type="CDD" id="cd06225">
    <property type="entry name" value="HAMP"/>
    <property type="match status" value="1"/>
</dbReference>
<dbReference type="GO" id="GO:0005886">
    <property type="term" value="C:plasma membrane"/>
    <property type="evidence" value="ECO:0007669"/>
    <property type="project" value="UniProtKB-SubCell"/>
</dbReference>
<dbReference type="SUPFAM" id="SSF103190">
    <property type="entry name" value="Sensory domain-like"/>
    <property type="match status" value="1"/>
</dbReference>
<dbReference type="GO" id="GO:0006935">
    <property type="term" value="P:chemotaxis"/>
    <property type="evidence" value="ECO:0007669"/>
    <property type="project" value="UniProtKB-KW"/>
</dbReference>
<organism evidence="14 15">
    <name type="scientific">Candidatus Pseudogracilibacillus intestinigallinarum</name>
    <dbReference type="NCBI Taxonomy" id="2838742"/>
    <lineage>
        <taxon>Bacteria</taxon>
        <taxon>Bacillati</taxon>
        <taxon>Bacillota</taxon>
        <taxon>Bacilli</taxon>
        <taxon>Bacillales</taxon>
        <taxon>Bacillaceae</taxon>
        <taxon>Pseudogracilibacillus</taxon>
    </lineage>
</organism>
<feature type="domain" description="HAMP" evidence="13">
    <location>
        <begin position="236"/>
        <end position="289"/>
    </location>
</feature>
<keyword evidence="4 11" id="KW-0812">Transmembrane</keyword>
<dbReference type="Pfam" id="PF00015">
    <property type="entry name" value="MCPsignal"/>
    <property type="match status" value="1"/>
</dbReference>
<evidence type="ECO:0000313" key="14">
    <source>
        <dbReference type="EMBL" id="HIV73914.1"/>
    </source>
</evidence>
<evidence type="ECO:0000256" key="8">
    <source>
        <dbReference type="ARBA" id="ARBA00029447"/>
    </source>
</evidence>
<evidence type="ECO:0000256" key="2">
    <source>
        <dbReference type="ARBA" id="ARBA00022475"/>
    </source>
</evidence>
<evidence type="ECO:0000256" key="10">
    <source>
        <dbReference type="SAM" id="Coils"/>
    </source>
</evidence>
<dbReference type="Gene3D" id="1.10.287.950">
    <property type="entry name" value="Methyl-accepting chemotaxis protein"/>
    <property type="match status" value="1"/>
</dbReference>